<evidence type="ECO:0000313" key="3">
    <source>
        <dbReference type="Proteomes" id="UP000318422"/>
    </source>
</evidence>
<dbReference type="CDD" id="cd00038">
    <property type="entry name" value="CAP_ED"/>
    <property type="match status" value="1"/>
</dbReference>
<dbReference type="AlphaFoldDB" id="A0A4Y4CS40"/>
<organism evidence="2 3">
    <name type="scientific">Zoogloea ramigera</name>
    <dbReference type="NCBI Taxonomy" id="350"/>
    <lineage>
        <taxon>Bacteria</taxon>
        <taxon>Pseudomonadati</taxon>
        <taxon>Pseudomonadota</taxon>
        <taxon>Betaproteobacteria</taxon>
        <taxon>Rhodocyclales</taxon>
        <taxon>Zoogloeaceae</taxon>
        <taxon>Zoogloea</taxon>
    </lineage>
</organism>
<keyword evidence="3" id="KW-1185">Reference proteome</keyword>
<dbReference type="Pfam" id="PF10137">
    <property type="entry name" value="CAP12-PCTIR_TIR"/>
    <property type="match status" value="1"/>
</dbReference>
<gene>
    <name evidence="2" type="ORF">ZRA01_18040</name>
</gene>
<reference evidence="2 3" key="1">
    <citation type="submission" date="2019-06" db="EMBL/GenBank/DDBJ databases">
        <title>Whole genome shotgun sequence of Zoogloea ramigera NBRC 15342.</title>
        <authorList>
            <person name="Hosoyama A."/>
            <person name="Uohara A."/>
            <person name="Ohji S."/>
            <person name="Ichikawa N."/>
        </authorList>
    </citation>
    <scope>NUCLEOTIDE SEQUENCE [LARGE SCALE GENOMIC DNA]</scope>
    <source>
        <strain evidence="2 3">NBRC 15342</strain>
    </source>
</reference>
<dbReference type="InterPro" id="IPR019302">
    <property type="entry name" value="CAP12/PCTIR_TIR_dom"/>
</dbReference>
<dbReference type="PROSITE" id="PS50042">
    <property type="entry name" value="CNMP_BINDING_3"/>
    <property type="match status" value="1"/>
</dbReference>
<dbReference type="SMART" id="SM00100">
    <property type="entry name" value="cNMP"/>
    <property type="match status" value="1"/>
</dbReference>
<dbReference type="InterPro" id="IPR014710">
    <property type="entry name" value="RmlC-like_jellyroll"/>
</dbReference>
<dbReference type="GO" id="GO:0050135">
    <property type="term" value="F:NADP+ nucleosidase activity"/>
    <property type="evidence" value="ECO:0007669"/>
    <property type="project" value="InterPro"/>
</dbReference>
<sequence>MIERFEGDAGRAALEDALSQQRLVLGNDALASRLADAGSLLDMAAGQVLITQGAQDTDVYFIITGRFQVQVHGREVASRGPTEHVGEMSALVATAARSATVLATEPSVVLMVSASDFKNAANDFPRVWQQITRQLVERLHQRNNLVRPAHQSARVFIICSVEALSIARAIENHFEHDKFFVKIWTEGVFRASRYPIESLEEQLDESDFAIAIAQPDDQITARGETQGTPRDNVIFELGLFVGRLGRMRSFLLEPRGDEVRLPSDLTGLTTIGYRLAAGKDIAASLGPACNQLRDIFNELGPR</sequence>
<evidence type="ECO:0000259" key="1">
    <source>
        <dbReference type="PROSITE" id="PS50042"/>
    </source>
</evidence>
<comment type="caution">
    <text evidence="2">The sequence shown here is derived from an EMBL/GenBank/DDBJ whole genome shotgun (WGS) entry which is preliminary data.</text>
</comment>
<accession>A0A4Y4CS40</accession>
<name>A0A4Y4CS40_ZOORA</name>
<proteinExistence type="predicted"/>
<dbReference type="Pfam" id="PF00027">
    <property type="entry name" value="cNMP_binding"/>
    <property type="match status" value="1"/>
</dbReference>
<dbReference type="InterPro" id="IPR000595">
    <property type="entry name" value="cNMP-bd_dom"/>
</dbReference>
<dbReference type="SUPFAM" id="SSF51206">
    <property type="entry name" value="cAMP-binding domain-like"/>
    <property type="match status" value="1"/>
</dbReference>
<dbReference type="Proteomes" id="UP000318422">
    <property type="component" value="Unassembled WGS sequence"/>
</dbReference>
<evidence type="ECO:0000313" key="2">
    <source>
        <dbReference type="EMBL" id="GEC95731.1"/>
    </source>
</evidence>
<dbReference type="Gene3D" id="2.60.120.10">
    <property type="entry name" value="Jelly Rolls"/>
    <property type="match status" value="1"/>
</dbReference>
<feature type="domain" description="Cyclic nucleotide-binding" evidence="1">
    <location>
        <begin position="33"/>
        <end position="138"/>
    </location>
</feature>
<dbReference type="EMBL" id="BJNV01000026">
    <property type="protein sequence ID" value="GEC95731.1"/>
    <property type="molecule type" value="Genomic_DNA"/>
</dbReference>
<dbReference type="InterPro" id="IPR018490">
    <property type="entry name" value="cNMP-bd_dom_sf"/>
</dbReference>
<protein>
    <submittedName>
        <fullName evidence="2">Cyclic nucleotide-binding protein</fullName>
    </submittedName>
</protein>